<name>A0A398CHY9_9BACL</name>
<dbReference type="EMBL" id="QXJM01000048">
    <property type="protein sequence ID" value="RIE00759.1"/>
    <property type="molecule type" value="Genomic_DNA"/>
</dbReference>
<accession>A0A398CHY9</accession>
<dbReference type="Proteomes" id="UP000266340">
    <property type="component" value="Unassembled WGS sequence"/>
</dbReference>
<gene>
    <name evidence="1" type="ORF">D3H35_26570</name>
</gene>
<dbReference type="OrthoDB" id="2455313at2"/>
<proteinExistence type="predicted"/>
<evidence type="ECO:0000313" key="2">
    <source>
        <dbReference type="Proteomes" id="UP000266340"/>
    </source>
</evidence>
<protein>
    <submittedName>
        <fullName evidence="1">Spore gernimation protein GerPD</fullName>
    </submittedName>
</protein>
<dbReference type="AlphaFoldDB" id="A0A398CHY9"/>
<evidence type="ECO:0000313" key="1">
    <source>
        <dbReference type="EMBL" id="RIE00759.1"/>
    </source>
</evidence>
<reference evidence="1 2" key="1">
    <citation type="submission" date="2018-09" db="EMBL/GenBank/DDBJ databases">
        <title>Cohnella cavernae sp. nov., isolated from a karst cave.</title>
        <authorList>
            <person name="Zhu H."/>
        </authorList>
    </citation>
    <scope>NUCLEOTIDE SEQUENCE [LARGE SCALE GENOMIC DNA]</scope>
    <source>
        <strain evidence="1 2">K2E09-144</strain>
    </source>
</reference>
<sequence length="84" mass="8462">MSLCSVVLNVNNGPLNVGDIRIIGISSSSALLVGDTDSFALYSFFDTPPESLVVGPLAPLPGIPGTDVSIEGEVEAAEGESGEG</sequence>
<dbReference type="RefSeq" id="WP_119152153.1">
    <property type="nucleotide sequence ID" value="NZ_JBHSOV010000011.1"/>
</dbReference>
<organism evidence="1 2">
    <name type="scientific">Cohnella faecalis</name>
    <dbReference type="NCBI Taxonomy" id="2315694"/>
    <lineage>
        <taxon>Bacteria</taxon>
        <taxon>Bacillati</taxon>
        <taxon>Bacillota</taxon>
        <taxon>Bacilli</taxon>
        <taxon>Bacillales</taxon>
        <taxon>Paenibacillaceae</taxon>
        <taxon>Cohnella</taxon>
    </lineage>
</organism>
<comment type="caution">
    <text evidence="1">The sequence shown here is derived from an EMBL/GenBank/DDBJ whole genome shotgun (WGS) entry which is preliminary data.</text>
</comment>
<keyword evidence="2" id="KW-1185">Reference proteome</keyword>